<reference evidence="2" key="5">
    <citation type="journal article" date="2021" name="G3 (Bethesda)">
        <title>Aegilops tauschii genome assembly Aet v5.0 features greater sequence contiguity and improved annotation.</title>
        <authorList>
            <person name="Wang L."/>
            <person name="Zhu T."/>
            <person name="Rodriguez J.C."/>
            <person name="Deal K.R."/>
            <person name="Dubcovsky J."/>
            <person name="McGuire P.E."/>
            <person name="Lux T."/>
            <person name="Spannagl M."/>
            <person name="Mayer K.F.X."/>
            <person name="Baldrich P."/>
            <person name="Meyers B.C."/>
            <person name="Huo N."/>
            <person name="Gu Y.Q."/>
            <person name="Zhou H."/>
            <person name="Devos K.M."/>
            <person name="Bennetzen J.L."/>
            <person name="Unver T."/>
            <person name="Budak H."/>
            <person name="Gulick P.J."/>
            <person name="Galiba G."/>
            <person name="Kalapos B."/>
            <person name="Nelson D.R."/>
            <person name="Li P."/>
            <person name="You F.M."/>
            <person name="Luo M.C."/>
            <person name="Dvorak J."/>
        </authorList>
    </citation>
    <scope>NUCLEOTIDE SEQUENCE [LARGE SCALE GENOMIC DNA]</scope>
    <source>
        <strain evidence="2">cv. AL8/78</strain>
    </source>
</reference>
<evidence type="ECO:0008006" key="4">
    <source>
        <dbReference type="Google" id="ProtNLM"/>
    </source>
</evidence>
<feature type="region of interest" description="Disordered" evidence="1">
    <location>
        <begin position="89"/>
        <end position="148"/>
    </location>
</feature>
<evidence type="ECO:0000256" key="1">
    <source>
        <dbReference type="SAM" id="MobiDB-lite"/>
    </source>
</evidence>
<dbReference type="Proteomes" id="UP000015105">
    <property type="component" value="Chromosome 1D"/>
</dbReference>
<feature type="compositionally biased region" description="Basic and acidic residues" evidence="1">
    <location>
        <begin position="99"/>
        <end position="136"/>
    </location>
</feature>
<sequence>WSRRRAPVARSCKSAATPRTPSFPRGCSQGRCGGRRSLELLGGEPEVAGEGPLPPVRGDAADPVGNVRKLAEFMGCAFSEEEEAAGVARAGHRRAVQHRRPEERGGEQERCSELRQERGLLSEGGRRRLEQPRDAGDGGAAGWDRRGRAARVGVRLCSRRPTGLV</sequence>
<name>A0A452ZPB3_AEGTS</name>
<evidence type="ECO:0000313" key="3">
    <source>
        <dbReference type="Proteomes" id="UP000015105"/>
    </source>
</evidence>
<reference evidence="2" key="3">
    <citation type="journal article" date="2017" name="Nature">
        <title>Genome sequence of the progenitor of the wheat D genome Aegilops tauschii.</title>
        <authorList>
            <person name="Luo M.C."/>
            <person name="Gu Y.Q."/>
            <person name="Puiu D."/>
            <person name="Wang H."/>
            <person name="Twardziok S.O."/>
            <person name="Deal K.R."/>
            <person name="Huo N."/>
            <person name="Zhu T."/>
            <person name="Wang L."/>
            <person name="Wang Y."/>
            <person name="McGuire P.E."/>
            <person name="Liu S."/>
            <person name="Long H."/>
            <person name="Ramasamy R.K."/>
            <person name="Rodriguez J.C."/>
            <person name="Van S.L."/>
            <person name="Yuan L."/>
            <person name="Wang Z."/>
            <person name="Xia Z."/>
            <person name="Xiao L."/>
            <person name="Anderson O.D."/>
            <person name="Ouyang S."/>
            <person name="Liang Y."/>
            <person name="Zimin A.V."/>
            <person name="Pertea G."/>
            <person name="Qi P."/>
            <person name="Bennetzen J.L."/>
            <person name="Dai X."/>
            <person name="Dawson M.W."/>
            <person name="Muller H.G."/>
            <person name="Kugler K."/>
            <person name="Rivarola-Duarte L."/>
            <person name="Spannagl M."/>
            <person name="Mayer K.F.X."/>
            <person name="Lu F.H."/>
            <person name="Bevan M.W."/>
            <person name="Leroy P."/>
            <person name="Li P."/>
            <person name="You F.M."/>
            <person name="Sun Q."/>
            <person name="Liu Z."/>
            <person name="Lyons E."/>
            <person name="Wicker T."/>
            <person name="Salzberg S.L."/>
            <person name="Devos K.M."/>
            <person name="Dvorak J."/>
        </authorList>
    </citation>
    <scope>NUCLEOTIDE SEQUENCE [LARGE SCALE GENOMIC DNA]</scope>
    <source>
        <strain evidence="2">cv. AL8/78</strain>
    </source>
</reference>
<evidence type="ECO:0000313" key="2">
    <source>
        <dbReference type="EnsemblPlants" id="AET1Gv20867400.3"/>
    </source>
</evidence>
<protein>
    <recommendedName>
        <fullName evidence="4">Sulfotransferase</fullName>
    </recommendedName>
</protein>
<dbReference type="Gramene" id="AET1Gv20867400.3">
    <property type="protein sequence ID" value="AET1Gv20867400.3"/>
    <property type="gene ID" value="AET1Gv20867400"/>
</dbReference>
<keyword evidence="3" id="KW-1185">Reference proteome</keyword>
<reference evidence="2" key="4">
    <citation type="submission" date="2019-03" db="UniProtKB">
        <authorList>
            <consortium name="EnsemblPlants"/>
        </authorList>
    </citation>
    <scope>IDENTIFICATION</scope>
</reference>
<dbReference type="EnsemblPlants" id="AET1Gv20867400.3">
    <property type="protein sequence ID" value="AET1Gv20867400.3"/>
    <property type="gene ID" value="AET1Gv20867400"/>
</dbReference>
<reference evidence="3" key="1">
    <citation type="journal article" date="2014" name="Science">
        <title>Ancient hybridizations among the ancestral genomes of bread wheat.</title>
        <authorList>
            <consortium name="International Wheat Genome Sequencing Consortium,"/>
            <person name="Marcussen T."/>
            <person name="Sandve S.R."/>
            <person name="Heier L."/>
            <person name="Spannagl M."/>
            <person name="Pfeifer M."/>
            <person name="Jakobsen K.S."/>
            <person name="Wulff B.B."/>
            <person name="Steuernagel B."/>
            <person name="Mayer K.F."/>
            <person name="Olsen O.A."/>
        </authorList>
    </citation>
    <scope>NUCLEOTIDE SEQUENCE [LARGE SCALE GENOMIC DNA]</scope>
    <source>
        <strain evidence="3">cv. AL8/78</strain>
    </source>
</reference>
<organism evidence="2 3">
    <name type="scientific">Aegilops tauschii subsp. strangulata</name>
    <name type="common">Goatgrass</name>
    <dbReference type="NCBI Taxonomy" id="200361"/>
    <lineage>
        <taxon>Eukaryota</taxon>
        <taxon>Viridiplantae</taxon>
        <taxon>Streptophyta</taxon>
        <taxon>Embryophyta</taxon>
        <taxon>Tracheophyta</taxon>
        <taxon>Spermatophyta</taxon>
        <taxon>Magnoliopsida</taxon>
        <taxon>Liliopsida</taxon>
        <taxon>Poales</taxon>
        <taxon>Poaceae</taxon>
        <taxon>BOP clade</taxon>
        <taxon>Pooideae</taxon>
        <taxon>Triticodae</taxon>
        <taxon>Triticeae</taxon>
        <taxon>Triticinae</taxon>
        <taxon>Aegilops</taxon>
    </lineage>
</organism>
<reference evidence="3" key="2">
    <citation type="journal article" date="2017" name="Nat. Plants">
        <title>The Aegilops tauschii genome reveals multiple impacts of transposons.</title>
        <authorList>
            <person name="Zhao G."/>
            <person name="Zou C."/>
            <person name="Li K."/>
            <person name="Wang K."/>
            <person name="Li T."/>
            <person name="Gao L."/>
            <person name="Zhang X."/>
            <person name="Wang H."/>
            <person name="Yang Z."/>
            <person name="Liu X."/>
            <person name="Jiang W."/>
            <person name="Mao L."/>
            <person name="Kong X."/>
            <person name="Jiao Y."/>
            <person name="Jia J."/>
        </authorList>
    </citation>
    <scope>NUCLEOTIDE SEQUENCE [LARGE SCALE GENOMIC DNA]</scope>
    <source>
        <strain evidence="3">cv. AL8/78</strain>
    </source>
</reference>
<dbReference type="AlphaFoldDB" id="A0A452ZPB3"/>
<feature type="region of interest" description="Disordered" evidence="1">
    <location>
        <begin position="1"/>
        <end position="28"/>
    </location>
</feature>
<accession>A0A452ZPB3</accession>
<proteinExistence type="predicted"/>